<dbReference type="SUPFAM" id="SSF103506">
    <property type="entry name" value="Mitochondrial carrier"/>
    <property type="match status" value="1"/>
</dbReference>
<keyword evidence="4 9" id="KW-0812">Transmembrane</keyword>
<dbReference type="PANTHER" id="PTHR45667">
    <property type="entry name" value="S-ADENOSYLMETHIONINE MITOCHONDRIAL CARRIER PROTEIN"/>
    <property type="match status" value="1"/>
</dbReference>
<dbReference type="Proteomes" id="UP000813385">
    <property type="component" value="Unassembled WGS sequence"/>
</dbReference>
<keyword evidence="5" id="KW-0677">Repeat</keyword>
<dbReference type="PROSITE" id="PS50920">
    <property type="entry name" value="SOLCAR"/>
    <property type="match status" value="3"/>
</dbReference>
<organism evidence="12 13">
    <name type="scientific">Plectosphaerella cucumerina</name>
    <dbReference type="NCBI Taxonomy" id="40658"/>
    <lineage>
        <taxon>Eukaryota</taxon>
        <taxon>Fungi</taxon>
        <taxon>Dikarya</taxon>
        <taxon>Ascomycota</taxon>
        <taxon>Pezizomycotina</taxon>
        <taxon>Sordariomycetes</taxon>
        <taxon>Hypocreomycetidae</taxon>
        <taxon>Glomerellales</taxon>
        <taxon>Plectosphaerellaceae</taxon>
        <taxon>Plectosphaerella</taxon>
    </lineage>
</organism>
<name>A0A8K0X113_9PEZI</name>
<dbReference type="InterPro" id="IPR018108">
    <property type="entry name" value="MCP_transmembrane"/>
</dbReference>
<dbReference type="InterPro" id="IPR023395">
    <property type="entry name" value="MCP_dom_sf"/>
</dbReference>
<evidence type="ECO:0000313" key="12">
    <source>
        <dbReference type="EMBL" id="KAH7357741.1"/>
    </source>
</evidence>
<dbReference type="EMBL" id="JAGPXD010000004">
    <property type="protein sequence ID" value="KAH7357741.1"/>
    <property type="molecule type" value="Genomic_DNA"/>
</dbReference>
<feature type="repeat" description="Solcar" evidence="9">
    <location>
        <begin position="90"/>
        <end position="181"/>
    </location>
</feature>
<evidence type="ECO:0000256" key="9">
    <source>
        <dbReference type="PROSITE-ProRule" id="PRU00282"/>
    </source>
</evidence>
<feature type="transmembrane region" description="Helical" evidence="11">
    <location>
        <begin position="52"/>
        <end position="73"/>
    </location>
</feature>
<dbReference type="Pfam" id="PF00153">
    <property type="entry name" value="Mito_carr"/>
    <property type="match status" value="3"/>
</dbReference>
<keyword evidence="6" id="KW-0496">Mitochondrion</keyword>
<feature type="repeat" description="Solcar" evidence="9">
    <location>
        <begin position="199"/>
        <end position="291"/>
    </location>
</feature>
<keyword evidence="13" id="KW-1185">Reference proteome</keyword>
<gene>
    <name evidence="12" type="ORF">B0T11DRAFT_95935</name>
</gene>
<keyword evidence="8 9" id="KW-0472">Membrane</keyword>
<evidence type="ECO:0000256" key="7">
    <source>
        <dbReference type="ARBA" id="ARBA00022989"/>
    </source>
</evidence>
<evidence type="ECO:0000256" key="6">
    <source>
        <dbReference type="ARBA" id="ARBA00022792"/>
    </source>
</evidence>
<evidence type="ECO:0000256" key="3">
    <source>
        <dbReference type="ARBA" id="ARBA00022448"/>
    </source>
</evidence>
<feature type="repeat" description="Solcar" evidence="9">
    <location>
        <begin position="2"/>
        <end position="81"/>
    </location>
</feature>
<evidence type="ECO:0000256" key="11">
    <source>
        <dbReference type="SAM" id="Phobius"/>
    </source>
</evidence>
<evidence type="ECO:0000256" key="4">
    <source>
        <dbReference type="ARBA" id="ARBA00022692"/>
    </source>
</evidence>
<keyword evidence="7 11" id="KW-1133">Transmembrane helix</keyword>
<comment type="similarity">
    <text evidence="2 10">Belongs to the mitochondrial carrier (TC 2.A.29) family.</text>
</comment>
<protein>
    <submittedName>
        <fullName evidence="12">Mitochondrial S-adenosylmethionine transporter</fullName>
    </submittedName>
</protein>
<proteinExistence type="inferred from homology"/>
<keyword evidence="3 10" id="KW-0813">Transport</keyword>
<sequence length="302" mass="32362">MYEIYLAGAAAAFTVDCLVYPLDTLKTRYQSQDFAQTFVSSKASPDKKVFRGLYQGIGSVILATLPAAGIFFATYESMKHTISVALPSGPQPLVHSLASGIAEMASCVVLAPAEVIKQNAQMLSRNSGPNASHQSTSLAALRQVTASGATKRLFTGYSALVARNLPFTAIQFPIFEYVREKVWERRGSTSQAQGKPLVETGIITGLSAASAGAFAAWITTPSDVVKTRMMLRAGENQSNKPSSVKGSLAVAQEVYRTRGIRGLFRGGVFRSAWTALGSGLYLGTYEMSKVWLTGGEEDETSF</sequence>
<dbReference type="Gene3D" id="1.50.40.10">
    <property type="entry name" value="Mitochondrial carrier domain"/>
    <property type="match status" value="1"/>
</dbReference>
<comment type="subcellular location">
    <subcellularLocation>
        <location evidence="1">Membrane</location>
        <topology evidence="1">Multi-pass membrane protein</topology>
    </subcellularLocation>
</comment>
<evidence type="ECO:0000256" key="10">
    <source>
        <dbReference type="RuleBase" id="RU000488"/>
    </source>
</evidence>
<evidence type="ECO:0000256" key="2">
    <source>
        <dbReference type="ARBA" id="ARBA00006375"/>
    </source>
</evidence>
<evidence type="ECO:0000313" key="13">
    <source>
        <dbReference type="Proteomes" id="UP000813385"/>
    </source>
</evidence>
<evidence type="ECO:0000256" key="1">
    <source>
        <dbReference type="ARBA" id="ARBA00004141"/>
    </source>
</evidence>
<dbReference type="GO" id="GO:0016020">
    <property type="term" value="C:membrane"/>
    <property type="evidence" value="ECO:0007669"/>
    <property type="project" value="UniProtKB-SubCell"/>
</dbReference>
<evidence type="ECO:0000256" key="8">
    <source>
        <dbReference type="ARBA" id="ARBA00023136"/>
    </source>
</evidence>
<accession>A0A8K0X113</accession>
<keyword evidence="6" id="KW-0999">Mitochondrion inner membrane</keyword>
<evidence type="ECO:0000256" key="5">
    <source>
        <dbReference type="ARBA" id="ARBA00022737"/>
    </source>
</evidence>
<reference evidence="12" key="1">
    <citation type="journal article" date="2021" name="Nat. Commun.">
        <title>Genetic determinants of endophytism in the Arabidopsis root mycobiome.</title>
        <authorList>
            <person name="Mesny F."/>
            <person name="Miyauchi S."/>
            <person name="Thiergart T."/>
            <person name="Pickel B."/>
            <person name="Atanasova L."/>
            <person name="Karlsson M."/>
            <person name="Huettel B."/>
            <person name="Barry K.W."/>
            <person name="Haridas S."/>
            <person name="Chen C."/>
            <person name="Bauer D."/>
            <person name="Andreopoulos W."/>
            <person name="Pangilinan J."/>
            <person name="LaButti K."/>
            <person name="Riley R."/>
            <person name="Lipzen A."/>
            <person name="Clum A."/>
            <person name="Drula E."/>
            <person name="Henrissat B."/>
            <person name="Kohler A."/>
            <person name="Grigoriev I.V."/>
            <person name="Martin F.M."/>
            <person name="Hacquard S."/>
        </authorList>
    </citation>
    <scope>NUCLEOTIDE SEQUENCE</scope>
    <source>
        <strain evidence="12">MPI-CAGE-AT-0016</strain>
    </source>
</reference>
<dbReference type="OrthoDB" id="250329at2759"/>
<comment type="caution">
    <text evidence="12">The sequence shown here is derived from an EMBL/GenBank/DDBJ whole genome shotgun (WGS) entry which is preliminary data.</text>
</comment>
<dbReference type="AlphaFoldDB" id="A0A8K0X113"/>